<reference evidence="2" key="2">
    <citation type="submission" date="2015-03" db="EMBL/GenBank/DDBJ databases">
        <authorList>
            <person name="Chow C.-E.T."/>
            <person name="Winget D.M."/>
            <person name="White R.A.III."/>
            <person name="Hallam S.J."/>
            <person name="Suttle C.A."/>
        </authorList>
    </citation>
    <scope>NUCLEOTIDE SEQUENCE</scope>
    <source>
        <strain evidence="2">Anoxic2_3</strain>
    </source>
</reference>
<sequence>MVLIAVVDHTETPVVRACHIANQVGISNISERRVVSAFFNLKLKTDRRVGKDRACANIGDNQRTLISEQVNASAVSINTVSERNFGSQGVRPAVSVPSRARRYERDQSKDQ</sequence>
<evidence type="ECO:0000256" key="1">
    <source>
        <dbReference type="SAM" id="MobiDB-lite"/>
    </source>
</evidence>
<dbReference type="EMBL" id="KR029587">
    <property type="protein sequence ID" value="AKH46873.1"/>
    <property type="molecule type" value="Genomic_DNA"/>
</dbReference>
<feature type="region of interest" description="Disordered" evidence="1">
    <location>
        <begin position="87"/>
        <end position="111"/>
    </location>
</feature>
<evidence type="ECO:0000313" key="2">
    <source>
        <dbReference type="EMBL" id="AKH46873.1"/>
    </source>
</evidence>
<proteinExistence type="predicted"/>
<feature type="compositionally biased region" description="Basic and acidic residues" evidence="1">
    <location>
        <begin position="101"/>
        <end position="111"/>
    </location>
</feature>
<name>A0A0F7L5R0_9VIRU</name>
<protein>
    <submittedName>
        <fullName evidence="2">Uncharacterized protein</fullName>
    </submittedName>
</protein>
<reference evidence="2" key="1">
    <citation type="journal article" date="2015" name="Front. Microbiol.">
        <title>Combining genomic sequencing methods to explore viral diversity and reveal potential virus-host interactions.</title>
        <authorList>
            <person name="Chow C.E."/>
            <person name="Winget D.M."/>
            <person name="White R.A.III."/>
            <person name="Hallam S.J."/>
            <person name="Suttle C.A."/>
        </authorList>
    </citation>
    <scope>NUCLEOTIDE SEQUENCE</scope>
    <source>
        <strain evidence="2">Anoxic2_3</strain>
    </source>
</reference>
<organism evidence="2">
    <name type="scientific">uncultured marine virus</name>
    <dbReference type="NCBI Taxonomy" id="186617"/>
    <lineage>
        <taxon>Viruses</taxon>
        <taxon>environmental samples</taxon>
    </lineage>
</organism>
<accession>A0A0F7L5R0</accession>